<comment type="caution">
    <text evidence="3">The sequence shown here is derived from an EMBL/GenBank/DDBJ whole genome shotgun (WGS) entry which is preliminary data.</text>
</comment>
<evidence type="ECO:0000313" key="3">
    <source>
        <dbReference type="EMBL" id="KAK8513410.1"/>
    </source>
</evidence>
<keyword evidence="4" id="KW-1185">Reference proteome</keyword>
<name>A0ABR2C248_9ROSI</name>
<dbReference type="PANTHER" id="PTHR33882">
    <property type="entry name" value="PATHOGENIC TYPE III EFFECTOR AVIRULENCE FACTOR AVR AVRRPT-CLEAVAGE: CLEAVAGE SITE PROTEIN"/>
    <property type="match status" value="1"/>
</dbReference>
<dbReference type="Pfam" id="PF05627">
    <property type="entry name" value="AvrRpt-cleavage"/>
    <property type="match status" value="1"/>
</dbReference>
<gene>
    <name evidence="3" type="ORF">V6N12_052599</name>
</gene>
<sequence>MSHSTQKNEGTSIPRFGGWDGKGATNYSVVFSRARDKRKQCKSDAMCSLANDHDLAASSSAQKHDRDPKKNKLLTCINCCMKP</sequence>
<organism evidence="3 4">
    <name type="scientific">Hibiscus sabdariffa</name>
    <name type="common">roselle</name>
    <dbReference type="NCBI Taxonomy" id="183260"/>
    <lineage>
        <taxon>Eukaryota</taxon>
        <taxon>Viridiplantae</taxon>
        <taxon>Streptophyta</taxon>
        <taxon>Embryophyta</taxon>
        <taxon>Tracheophyta</taxon>
        <taxon>Spermatophyta</taxon>
        <taxon>Magnoliopsida</taxon>
        <taxon>eudicotyledons</taxon>
        <taxon>Gunneridae</taxon>
        <taxon>Pentapetalae</taxon>
        <taxon>rosids</taxon>
        <taxon>malvids</taxon>
        <taxon>Malvales</taxon>
        <taxon>Malvaceae</taxon>
        <taxon>Malvoideae</taxon>
        <taxon>Hibiscus</taxon>
    </lineage>
</organism>
<proteinExistence type="predicted"/>
<dbReference type="Proteomes" id="UP001472677">
    <property type="component" value="Unassembled WGS sequence"/>
</dbReference>
<feature type="region of interest" description="Disordered" evidence="1">
    <location>
        <begin position="1"/>
        <end position="24"/>
    </location>
</feature>
<feature type="domain" description="RIN4 pathogenic type III effector avirulence factor Avr cleavage site" evidence="2">
    <location>
        <begin position="9"/>
        <end position="39"/>
    </location>
</feature>
<protein>
    <recommendedName>
        <fullName evidence="2">RIN4 pathogenic type III effector avirulence factor Avr cleavage site domain-containing protein</fullName>
    </recommendedName>
</protein>
<evidence type="ECO:0000256" key="1">
    <source>
        <dbReference type="SAM" id="MobiDB-lite"/>
    </source>
</evidence>
<evidence type="ECO:0000313" key="4">
    <source>
        <dbReference type="Proteomes" id="UP001472677"/>
    </source>
</evidence>
<evidence type="ECO:0000259" key="2">
    <source>
        <dbReference type="Pfam" id="PF05627"/>
    </source>
</evidence>
<dbReference type="EMBL" id="JBBPBM010000069">
    <property type="protein sequence ID" value="KAK8513410.1"/>
    <property type="molecule type" value="Genomic_DNA"/>
</dbReference>
<dbReference type="PANTHER" id="PTHR33882:SF11">
    <property type="entry name" value="RPM1-INTERACTING PROTEIN 4 (RIN4) FAMILY PROTEIN"/>
    <property type="match status" value="1"/>
</dbReference>
<feature type="compositionally biased region" description="Polar residues" evidence="1">
    <location>
        <begin position="1"/>
        <end position="11"/>
    </location>
</feature>
<reference evidence="3 4" key="1">
    <citation type="journal article" date="2024" name="G3 (Bethesda)">
        <title>Genome assembly of Hibiscus sabdariffa L. provides insights into metabolisms of medicinal natural products.</title>
        <authorList>
            <person name="Kim T."/>
        </authorList>
    </citation>
    <scope>NUCLEOTIDE SEQUENCE [LARGE SCALE GENOMIC DNA]</scope>
    <source>
        <strain evidence="3">TK-2024</strain>
        <tissue evidence="3">Old leaves</tissue>
    </source>
</reference>
<dbReference type="InterPro" id="IPR008700">
    <property type="entry name" value="TypeIII_avirulence_cleave"/>
</dbReference>
<accession>A0ABR2C248</accession>